<keyword evidence="3" id="KW-1185">Reference proteome</keyword>
<evidence type="ECO:0000256" key="1">
    <source>
        <dbReference type="SAM" id="Phobius"/>
    </source>
</evidence>
<evidence type="ECO:0000313" key="3">
    <source>
        <dbReference type="Proteomes" id="UP001430953"/>
    </source>
</evidence>
<sequence length="55" mass="6673">MEHPGEQYFKLNRHILSITGLWPYQKKWIAYLLRIIIIVILVSSIIFQHLYPKIH</sequence>
<keyword evidence="1" id="KW-1133">Transmembrane helix</keyword>
<keyword evidence="1" id="KW-0812">Transmembrane</keyword>
<protein>
    <submittedName>
        <fullName evidence="2">Uncharacterized protein</fullName>
    </submittedName>
</protein>
<dbReference type="AlphaFoldDB" id="A0AAW2F118"/>
<proteinExistence type="predicted"/>
<reference evidence="2 3" key="1">
    <citation type="submission" date="2023-03" db="EMBL/GenBank/DDBJ databases">
        <title>High recombination rates correlate with genetic variation in Cardiocondyla obscurior ants.</title>
        <authorList>
            <person name="Errbii M."/>
        </authorList>
    </citation>
    <scope>NUCLEOTIDE SEQUENCE [LARGE SCALE GENOMIC DNA]</scope>
    <source>
        <strain evidence="2">Alpha-2009</strain>
        <tissue evidence="2">Whole body</tissue>
    </source>
</reference>
<feature type="transmembrane region" description="Helical" evidence="1">
    <location>
        <begin position="28"/>
        <end position="51"/>
    </location>
</feature>
<keyword evidence="1" id="KW-0472">Membrane</keyword>
<dbReference type="EMBL" id="JADYXP020000015">
    <property type="protein sequence ID" value="KAL0109097.1"/>
    <property type="molecule type" value="Genomic_DNA"/>
</dbReference>
<evidence type="ECO:0000313" key="2">
    <source>
        <dbReference type="EMBL" id="KAL0109097.1"/>
    </source>
</evidence>
<dbReference type="Proteomes" id="UP001430953">
    <property type="component" value="Unassembled WGS sequence"/>
</dbReference>
<accession>A0AAW2F118</accession>
<organism evidence="2 3">
    <name type="scientific">Cardiocondyla obscurior</name>
    <dbReference type="NCBI Taxonomy" id="286306"/>
    <lineage>
        <taxon>Eukaryota</taxon>
        <taxon>Metazoa</taxon>
        <taxon>Ecdysozoa</taxon>
        <taxon>Arthropoda</taxon>
        <taxon>Hexapoda</taxon>
        <taxon>Insecta</taxon>
        <taxon>Pterygota</taxon>
        <taxon>Neoptera</taxon>
        <taxon>Endopterygota</taxon>
        <taxon>Hymenoptera</taxon>
        <taxon>Apocrita</taxon>
        <taxon>Aculeata</taxon>
        <taxon>Formicoidea</taxon>
        <taxon>Formicidae</taxon>
        <taxon>Myrmicinae</taxon>
        <taxon>Cardiocondyla</taxon>
    </lineage>
</organism>
<name>A0AAW2F118_9HYME</name>
<comment type="caution">
    <text evidence="2">The sequence shown here is derived from an EMBL/GenBank/DDBJ whole genome shotgun (WGS) entry which is preliminary data.</text>
</comment>
<gene>
    <name evidence="2" type="ORF">PUN28_014295</name>
</gene>